<keyword evidence="2" id="KW-0812">Transmembrane</keyword>
<protein>
    <submittedName>
        <fullName evidence="3">Pilus assembly protein PilE</fullName>
    </submittedName>
</protein>
<dbReference type="Proteomes" id="UP000253987">
    <property type="component" value="Unassembled WGS sequence"/>
</dbReference>
<dbReference type="InterPro" id="IPR045584">
    <property type="entry name" value="Pilin-like"/>
</dbReference>
<dbReference type="Gene3D" id="3.30.700.10">
    <property type="entry name" value="Glycoprotein, Type 4 Pilin"/>
    <property type="match status" value="1"/>
</dbReference>
<reference evidence="4" key="1">
    <citation type="submission" date="2018-05" db="EMBL/GenBank/DDBJ databases">
        <authorList>
            <person name="Lu D."/>
        </authorList>
    </citation>
    <scope>NUCLEOTIDE SEQUENCE [LARGE SCALE GENOMIC DNA]</scope>
    <source>
        <strain evidence="4">F01</strain>
    </source>
</reference>
<keyword evidence="4" id="KW-1185">Reference proteome</keyword>
<dbReference type="InterPro" id="IPR012902">
    <property type="entry name" value="N_methyl_site"/>
</dbReference>
<evidence type="ECO:0000256" key="2">
    <source>
        <dbReference type="SAM" id="Phobius"/>
    </source>
</evidence>
<dbReference type="OrthoDB" id="5296638at2"/>
<name>A0A2V3ZKF7_9GAMM</name>
<sequence>MYHRAKKQQGFTLIELMIVVAIIGILAAIAYPSYQSYVEKTRRGQAQADLLELVQLMERRYSNGFDYRKADGNAPDLPFTVSPREGNPAAYDISFSGNVTTDSFTLQAVPRSIQSSDDCGTMTIDEQGNRTASETGCWQ</sequence>
<evidence type="ECO:0000256" key="1">
    <source>
        <dbReference type="SAM" id="MobiDB-lite"/>
    </source>
</evidence>
<keyword evidence="2" id="KW-0472">Membrane</keyword>
<evidence type="ECO:0000313" key="4">
    <source>
        <dbReference type="Proteomes" id="UP000253987"/>
    </source>
</evidence>
<dbReference type="Pfam" id="PF16732">
    <property type="entry name" value="ComP_DUS"/>
    <property type="match status" value="1"/>
</dbReference>
<dbReference type="GO" id="GO:0043683">
    <property type="term" value="P:type IV pilus assembly"/>
    <property type="evidence" value="ECO:0007669"/>
    <property type="project" value="InterPro"/>
</dbReference>
<dbReference type="InterPro" id="IPR031982">
    <property type="entry name" value="PilE-like"/>
</dbReference>
<reference evidence="3 4" key="2">
    <citation type="submission" date="2018-06" db="EMBL/GenBank/DDBJ databases">
        <title>Marinobactersediminissp. nov, a moderately halophilic bacterium isolated from marine solar saltern.</title>
        <authorList>
            <person name="Zhang Y."/>
        </authorList>
    </citation>
    <scope>NUCLEOTIDE SEQUENCE [LARGE SCALE GENOMIC DNA]</scope>
    <source>
        <strain evidence="3 4">F01</strain>
    </source>
</reference>
<proteinExistence type="predicted"/>
<dbReference type="AlphaFoldDB" id="A0A2V3ZKF7"/>
<keyword evidence="2" id="KW-1133">Transmembrane helix</keyword>
<comment type="caution">
    <text evidence="3">The sequence shown here is derived from an EMBL/GenBank/DDBJ whole genome shotgun (WGS) entry which is preliminary data.</text>
</comment>
<dbReference type="PANTHER" id="PTHR30093">
    <property type="entry name" value="GENERAL SECRETION PATHWAY PROTEIN G"/>
    <property type="match status" value="1"/>
</dbReference>
<feature type="region of interest" description="Disordered" evidence="1">
    <location>
        <begin position="117"/>
        <end position="139"/>
    </location>
</feature>
<dbReference type="NCBIfam" id="TIGR02532">
    <property type="entry name" value="IV_pilin_GFxxxE"/>
    <property type="match status" value="1"/>
</dbReference>
<evidence type="ECO:0000313" key="3">
    <source>
        <dbReference type="EMBL" id="PXX89403.1"/>
    </source>
</evidence>
<dbReference type="PROSITE" id="PS00409">
    <property type="entry name" value="PROKAR_NTER_METHYL"/>
    <property type="match status" value="1"/>
</dbReference>
<accession>A0A2V3ZKF7</accession>
<gene>
    <name evidence="3" type="ORF">DIT71_15915</name>
</gene>
<dbReference type="EMBL" id="QFWX01000007">
    <property type="protein sequence ID" value="PXX89403.1"/>
    <property type="molecule type" value="Genomic_DNA"/>
</dbReference>
<dbReference type="SUPFAM" id="SSF54523">
    <property type="entry name" value="Pili subunits"/>
    <property type="match status" value="1"/>
</dbReference>
<feature type="transmembrane region" description="Helical" evidence="2">
    <location>
        <begin position="12"/>
        <end position="34"/>
    </location>
</feature>
<dbReference type="PANTHER" id="PTHR30093:SF47">
    <property type="entry name" value="TYPE IV PILUS NON-CORE MINOR PILIN PILE"/>
    <property type="match status" value="1"/>
</dbReference>
<dbReference type="Pfam" id="PF07963">
    <property type="entry name" value="N_methyl"/>
    <property type="match status" value="1"/>
</dbReference>
<organism evidence="3 4">
    <name type="scientific">Marinobacter vulgaris</name>
    <dbReference type="NCBI Taxonomy" id="1928331"/>
    <lineage>
        <taxon>Bacteria</taxon>
        <taxon>Pseudomonadati</taxon>
        <taxon>Pseudomonadota</taxon>
        <taxon>Gammaproteobacteria</taxon>
        <taxon>Pseudomonadales</taxon>
        <taxon>Marinobacteraceae</taxon>
        <taxon>Marinobacter</taxon>
    </lineage>
</organism>